<evidence type="ECO:0000256" key="7">
    <source>
        <dbReference type="PROSITE-ProRule" id="PRU00023"/>
    </source>
</evidence>
<evidence type="ECO:0000313" key="10">
    <source>
        <dbReference type="EMBL" id="KAJ4787059.1"/>
    </source>
</evidence>
<feature type="transmembrane region" description="Helical" evidence="8">
    <location>
        <begin position="737"/>
        <end position="755"/>
    </location>
</feature>
<evidence type="ECO:0000256" key="3">
    <source>
        <dbReference type="ARBA" id="ARBA00022737"/>
    </source>
</evidence>
<proteinExistence type="predicted"/>
<feature type="repeat" description="ANK" evidence="7">
    <location>
        <begin position="272"/>
        <end position="294"/>
    </location>
</feature>
<dbReference type="InterPro" id="IPR002110">
    <property type="entry name" value="Ankyrin_rpt"/>
</dbReference>
<evidence type="ECO:0000256" key="8">
    <source>
        <dbReference type="SAM" id="Phobius"/>
    </source>
</evidence>
<keyword evidence="11" id="KW-1185">Reference proteome</keyword>
<organism evidence="10 11">
    <name type="scientific">Rhynchospora pubera</name>
    <dbReference type="NCBI Taxonomy" id="906938"/>
    <lineage>
        <taxon>Eukaryota</taxon>
        <taxon>Viridiplantae</taxon>
        <taxon>Streptophyta</taxon>
        <taxon>Embryophyta</taxon>
        <taxon>Tracheophyta</taxon>
        <taxon>Spermatophyta</taxon>
        <taxon>Magnoliopsida</taxon>
        <taxon>Liliopsida</taxon>
        <taxon>Poales</taxon>
        <taxon>Cyperaceae</taxon>
        <taxon>Cyperoideae</taxon>
        <taxon>Rhynchosporeae</taxon>
        <taxon>Rhynchospora</taxon>
    </lineage>
</organism>
<comment type="caution">
    <text evidence="10">The sequence shown here is derived from an EMBL/GenBank/DDBJ whole genome shotgun (WGS) entry which is preliminary data.</text>
</comment>
<feature type="transmembrane region" description="Helical" evidence="8">
    <location>
        <begin position="706"/>
        <end position="725"/>
    </location>
</feature>
<evidence type="ECO:0000313" key="11">
    <source>
        <dbReference type="Proteomes" id="UP001140206"/>
    </source>
</evidence>
<dbReference type="EMBL" id="JAMFTS010000002">
    <property type="protein sequence ID" value="KAJ4787059.1"/>
    <property type="molecule type" value="Genomic_DNA"/>
</dbReference>
<dbReference type="GO" id="GO:0005886">
    <property type="term" value="C:plasma membrane"/>
    <property type="evidence" value="ECO:0007669"/>
    <property type="project" value="TreeGrafter"/>
</dbReference>
<evidence type="ECO:0000256" key="5">
    <source>
        <dbReference type="ARBA" id="ARBA00023043"/>
    </source>
</evidence>
<feature type="transmembrane region" description="Helical" evidence="8">
    <location>
        <begin position="482"/>
        <end position="505"/>
    </location>
</feature>
<dbReference type="Pfam" id="PF13962">
    <property type="entry name" value="PGG"/>
    <property type="match status" value="1"/>
</dbReference>
<reference evidence="10" key="1">
    <citation type="submission" date="2022-08" db="EMBL/GenBank/DDBJ databases">
        <authorList>
            <person name="Marques A."/>
        </authorList>
    </citation>
    <scope>NUCLEOTIDE SEQUENCE</scope>
    <source>
        <strain evidence="10">RhyPub2mFocal</strain>
        <tissue evidence="10">Leaves</tissue>
    </source>
</reference>
<comment type="subcellular location">
    <subcellularLocation>
        <location evidence="1">Membrane</location>
        <topology evidence="1">Multi-pass membrane protein</topology>
    </subcellularLocation>
</comment>
<evidence type="ECO:0000256" key="1">
    <source>
        <dbReference type="ARBA" id="ARBA00004141"/>
    </source>
</evidence>
<protein>
    <submittedName>
        <fullName evidence="10">Ankyrin repeat protein family-like protein</fullName>
    </submittedName>
</protein>
<dbReference type="PANTHER" id="PTHR24186:SF50">
    <property type="entry name" value="ANKYRIN REPEAT-CONTAINING PROTEIN ITN1-LIKE ISOFORM X1"/>
    <property type="match status" value="1"/>
</dbReference>
<dbReference type="SUPFAM" id="SSF48403">
    <property type="entry name" value="Ankyrin repeat"/>
    <property type="match status" value="1"/>
</dbReference>
<keyword evidence="2 8" id="KW-0812">Transmembrane</keyword>
<keyword evidence="6 8" id="KW-0472">Membrane</keyword>
<sequence>MPIYEEGESSQQARVQIDPELYQAASSGDVRRLINFLESTTQQDGALGVTHTGDTALHIATLSGHINAVRYICDKVGNLLTQSNDKGETPLHYAAQAGNSELVATFISYAKISGFLTELLGKKNLDGETALYQAINHCQVLDNNDHFHENFVFFQLRIRIAVVEKEEKNAHEVVKKLLQAESDMEGSGLLQPAIADNTSISPLYLAIMKNSLLIVTSLIERLKKWDEPESATKACSGPDGRTALHAAALKNKVFIKKVVEWKPELTKTIDKVGSTPLHYAASANNLEAVEQLLKTDKKSAYIADASGLYPIHVAAKLGWELLVAEFFKQCPDSNKLLDPEGRNFLHQAVEQKKESVVRWVCERSEFEKAMNSQDNEGNTPMHLAVKAQNVKIFSILLGSKMTRKSIMNKNGWTPLDVAEGNKMIGLFHMQHPKNIILRNLQLSGCPSGIHRRDHLNLMYNSQILPEEEEKEAQNLENMARSMAVGSTLIASATFAGAFAVSTEYINSQAFSCHRNPGLSLAFKTFILMDAFAFICAMTATALVVHSAISYLEPTYRKNCAVVSSQFVTEAIRSFIVAFALGVLVMMDIVSQWRFASVVCLIFSVLLVFPQPDFLSNISVQKDLLVYLGIPRFIMVGGFGFFSNISYAIIVLLVLFAGRLGKTDFVEHILLAIIIVILFFISSPIFLPYIGCWKHRSKFIKIMIEKKFFFVILLSLVTCVVLFFPFDHLKKSSNPHKCLLLFLVFIACALFSLSFAQPFPYKYLLRKFVSVDLQKRKFVFSSPRELKKFFLSNSLNLLMHLVLATSIIMIIYLLVESHVVFLFRRPKPKSHSVFQ</sequence>
<gene>
    <name evidence="10" type="ORF">LUZ62_038305</name>
</gene>
<dbReference type="Pfam" id="PF12796">
    <property type="entry name" value="Ank_2"/>
    <property type="match status" value="3"/>
</dbReference>
<keyword evidence="5 7" id="KW-0040">ANK repeat</keyword>
<dbReference type="Gene3D" id="1.25.40.20">
    <property type="entry name" value="Ankyrin repeat-containing domain"/>
    <property type="match status" value="3"/>
</dbReference>
<feature type="transmembrane region" description="Helical" evidence="8">
    <location>
        <begin position="594"/>
        <end position="611"/>
    </location>
</feature>
<dbReference type="InterPro" id="IPR036770">
    <property type="entry name" value="Ankyrin_rpt-contain_sf"/>
</dbReference>
<feature type="transmembrane region" description="Helical" evidence="8">
    <location>
        <begin position="631"/>
        <end position="656"/>
    </location>
</feature>
<evidence type="ECO:0000256" key="6">
    <source>
        <dbReference type="ARBA" id="ARBA00023136"/>
    </source>
</evidence>
<keyword evidence="3" id="KW-0677">Repeat</keyword>
<feature type="repeat" description="ANK" evidence="7">
    <location>
        <begin position="52"/>
        <end position="84"/>
    </location>
</feature>
<evidence type="ECO:0000259" key="9">
    <source>
        <dbReference type="Pfam" id="PF13962"/>
    </source>
</evidence>
<feature type="transmembrane region" description="Helical" evidence="8">
    <location>
        <begin position="570"/>
        <end position="589"/>
    </location>
</feature>
<feature type="repeat" description="ANK" evidence="7">
    <location>
        <begin position="376"/>
        <end position="397"/>
    </location>
</feature>
<feature type="domain" description="PGG" evidence="9">
    <location>
        <begin position="473"/>
        <end position="584"/>
    </location>
</feature>
<feature type="transmembrane region" description="Helical" evidence="8">
    <location>
        <begin position="526"/>
        <end position="550"/>
    </location>
</feature>
<dbReference type="PANTHER" id="PTHR24186">
    <property type="entry name" value="PROTEIN PHOSPHATASE 1 REGULATORY SUBUNIT"/>
    <property type="match status" value="1"/>
</dbReference>
<name>A0AAV8F5Z4_9POAL</name>
<feature type="transmembrane region" description="Helical" evidence="8">
    <location>
        <begin position="796"/>
        <end position="822"/>
    </location>
</feature>
<dbReference type="PROSITE" id="PS50297">
    <property type="entry name" value="ANK_REP_REGION"/>
    <property type="match status" value="3"/>
</dbReference>
<dbReference type="PROSITE" id="PS50088">
    <property type="entry name" value="ANK_REPEAT"/>
    <property type="match status" value="4"/>
</dbReference>
<keyword evidence="4 8" id="KW-1133">Transmembrane helix</keyword>
<dbReference type="AlphaFoldDB" id="A0AAV8F5Z4"/>
<evidence type="ECO:0000256" key="2">
    <source>
        <dbReference type="ARBA" id="ARBA00022692"/>
    </source>
</evidence>
<dbReference type="SMART" id="SM00248">
    <property type="entry name" value="ANK"/>
    <property type="match status" value="9"/>
</dbReference>
<accession>A0AAV8F5Z4</accession>
<evidence type="ECO:0000256" key="4">
    <source>
        <dbReference type="ARBA" id="ARBA00022989"/>
    </source>
</evidence>
<feature type="transmembrane region" description="Helical" evidence="8">
    <location>
        <begin position="668"/>
        <end position="686"/>
    </location>
</feature>
<dbReference type="Proteomes" id="UP001140206">
    <property type="component" value="Chromosome 2"/>
</dbReference>
<dbReference type="InterPro" id="IPR026961">
    <property type="entry name" value="PGG_dom"/>
</dbReference>
<feature type="repeat" description="ANK" evidence="7">
    <location>
        <begin position="86"/>
        <end position="108"/>
    </location>
</feature>